<gene>
    <name evidence="2" type="ORF">SAMN05421811_11243</name>
</gene>
<feature type="chain" id="PRO_5039296654" evidence="1">
    <location>
        <begin position="24"/>
        <end position="456"/>
    </location>
</feature>
<dbReference type="STRING" id="568860.SAMN05421811_11243"/>
<dbReference type="OrthoDB" id="4300819at2"/>
<proteinExistence type="predicted"/>
<dbReference type="Proteomes" id="UP000199361">
    <property type="component" value="Unassembled WGS sequence"/>
</dbReference>
<evidence type="ECO:0000313" key="2">
    <source>
        <dbReference type="EMBL" id="SEU34385.1"/>
    </source>
</evidence>
<keyword evidence="3" id="KW-1185">Reference proteome</keyword>
<evidence type="ECO:0000256" key="1">
    <source>
        <dbReference type="SAM" id="SignalP"/>
    </source>
</evidence>
<feature type="signal peptide" evidence="1">
    <location>
        <begin position="1"/>
        <end position="23"/>
    </location>
</feature>
<dbReference type="RefSeq" id="WP_091088530.1">
    <property type="nucleotide sequence ID" value="NZ_FOHX01000012.1"/>
</dbReference>
<accession>A0A1I0L4P5</accession>
<dbReference type="SUPFAM" id="SSF75011">
    <property type="entry name" value="3-carboxy-cis,cis-mucoante lactonizing enzyme"/>
    <property type="match status" value="1"/>
</dbReference>
<evidence type="ECO:0000313" key="3">
    <source>
        <dbReference type="Proteomes" id="UP000199361"/>
    </source>
</evidence>
<dbReference type="AlphaFoldDB" id="A0A1I0L4P5"/>
<sequence>MSRKPIALSAAVLLALTTAMATAPPEPPSMSANIRHLANVPKQPPFDGMSTPTTDLAFTGRHAIAGNFAGFTVYDIGDPRRPKTAARVLCPGAQNDVSVSGSLLFLSTDEPRSDDSCASTPSPAGGWEGIKIFDMGDPANPRYVRSIATPCGSHTNTLVPGRGRHRGSVFLYVSSYLIGQETSGCAAPHDKISIIEVPLGRPEQAAIVAEPVLFPDGGNPGGTGSTWYPTTGCHDLTAYPAKNLMAGACMGDGLLMDIADPLRPRVITRVQDTENFAFWHSAVFNQRGDTVVFGDELGGGFAPTCTAATGATRGANAIYSITGYGDQRTLVKRGYYKLPREQGQTENCVAHYGSTMPVLGRDIMVQAWYQGGVSVWEFTDPRRPREIAHFDRGPLSPTQLILGGAWSAYYYNGFIYVADTQLGLDVLELRDPRTRSAGLTRYREFNPQTQPAGLFG</sequence>
<organism evidence="2 3">
    <name type="scientific">Nonomuraea wenchangensis</name>
    <dbReference type="NCBI Taxonomy" id="568860"/>
    <lineage>
        <taxon>Bacteria</taxon>
        <taxon>Bacillati</taxon>
        <taxon>Actinomycetota</taxon>
        <taxon>Actinomycetes</taxon>
        <taxon>Streptosporangiales</taxon>
        <taxon>Streptosporangiaceae</taxon>
        <taxon>Nonomuraea</taxon>
    </lineage>
</organism>
<name>A0A1I0L4P5_9ACTN</name>
<protein>
    <submittedName>
        <fullName evidence="2">Uncharacterized conserved protein</fullName>
    </submittedName>
</protein>
<reference evidence="2 3" key="1">
    <citation type="submission" date="2016-10" db="EMBL/GenBank/DDBJ databases">
        <authorList>
            <person name="de Groot N.N."/>
        </authorList>
    </citation>
    <scope>NUCLEOTIDE SEQUENCE [LARGE SCALE GENOMIC DNA]</scope>
    <source>
        <strain evidence="2 3">CGMCC 4.5598</strain>
    </source>
</reference>
<keyword evidence="1" id="KW-0732">Signal</keyword>
<dbReference type="EMBL" id="FOHX01000012">
    <property type="protein sequence ID" value="SEU34385.1"/>
    <property type="molecule type" value="Genomic_DNA"/>
</dbReference>